<dbReference type="EMBL" id="WOWS01000002">
    <property type="protein sequence ID" value="MUU78110.1"/>
    <property type="molecule type" value="Genomic_DNA"/>
</dbReference>
<sequence>MKTLKMLTLVVAIAFSSVLSAGTNPTKKAESTIITETIGSLLKNPRFHLESDAHIIVDFFVNKDNQIVVLSVDTDNTVIENYIKGRLNYRKLPKTAIKTNRFKIPVMIKKSN</sequence>
<dbReference type="Proteomes" id="UP000478208">
    <property type="component" value="Unassembled WGS sequence"/>
</dbReference>
<proteinExistence type="predicted"/>
<name>A0A6L6U750_9FLAO</name>
<accession>A0A6L6U750</accession>
<dbReference type="RefSeq" id="WP_157363006.1">
    <property type="nucleotide sequence ID" value="NZ_WOWS01000002.1"/>
</dbReference>
<gene>
    <name evidence="2" type="ORF">GN138_06610</name>
</gene>
<keyword evidence="1" id="KW-0732">Signal</keyword>
<reference evidence="2 3" key="1">
    <citation type="submission" date="2019-12" db="EMBL/GenBank/DDBJ databases">
        <authorList>
            <person name="Li J."/>
        </authorList>
    </citation>
    <scope>NUCLEOTIDE SEQUENCE [LARGE SCALE GENOMIC DNA]</scope>
    <source>
        <strain evidence="2 3">HL2-2</strain>
    </source>
</reference>
<dbReference type="AlphaFoldDB" id="A0A6L6U750"/>
<evidence type="ECO:0008006" key="4">
    <source>
        <dbReference type="Google" id="ProtNLM"/>
    </source>
</evidence>
<evidence type="ECO:0000313" key="2">
    <source>
        <dbReference type="EMBL" id="MUU78110.1"/>
    </source>
</evidence>
<protein>
    <recommendedName>
        <fullName evidence="4">TonB C-terminal domain-containing protein</fullName>
    </recommendedName>
</protein>
<feature type="chain" id="PRO_5027035579" description="TonB C-terminal domain-containing protein" evidence="1">
    <location>
        <begin position="22"/>
        <end position="112"/>
    </location>
</feature>
<comment type="caution">
    <text evidence="2">The sequence shown here is derived from an EMBL/GenBank/DDBJ whole genome shotgun (WGS) entry which is preliminary data.</text>
</comment>
<evidence type="ECO:0000256" key="1">
    <source>
        <dbReference type="SAM" id="SignalP"/>
    </source>
</evidence>
<keyword evidence="3" id="KW-1185">Reference proteome</keyword>
<feature type="signal peptide" evidence="1">
    <location>
        <begin position="1"/>
        <end position="21"/>
    </location>
</feature>
<organism evidence="2 3">
    <name type="scientific">Winogradskyella endarachnes</name>
    <dbReference type="NCBI Taxonomy" id="2681965"/>
    <lineage>
        <taxon>Bacteria</taxon>
        <taxon>Pseudomonadati</taxon>
        <taxon>Bacteroidota</taxon>
        <taxon>Flavobacteriia</taxon>
        <taxon>Flavobacteriales</taxon>
        <taxon>Flavobacteriaceae</taxon>
        <taxon>Winogradskyella</taxon>
    </lineage>
</organism>
<evidence type="ECO:0000313" key="3">
    <source>
        <dbReference type="Proteomes" id="UP000478208"/>
    </source>
</evidence>